<comment type="caution">
    <text evidence="3">The sequence shown here is derived from an EMBL/GenBank/DDBJ whole genome shotgun (WGS) entry which is preliminary data.</text>
</comment>
<protein>
    <recommendedName>
        <fullName evidence="5">Lipoprotein</fullName>
    </recommendedName>
</protein>
<sequence length="284" mass="31214">MQLKKISILIGISFLSLLVGCGNQATKNDTEKVYNTKVTKVSANGSYWHVQGTTNAPSGAKIIVTPSSSNASNYGLNQTAYADSTRYSIVKNNKFSTNVATIGSNKYSYNNFKAGQKSKLYIFAITNYHKKITPPTISQKIITEVASSFSPKILTTYTSQINYLNSKKIESSNSSSSSSISSSEQSSVSNGPSYENKLNKLNKGTAEYATYDSSTNTVTWTGYDDWSNWSNEDLERTLNILQSITMRQEAKYGITNIRIVVQLPDGTVIAKNTDNNEDLQIISN</sequence>
<evidence type="ECO:0000313" key="3">
    <source>
        <dbReference type="EMBL" id="KRM10177.1"/>
    </source>
</evidence>
<dbReference type="EMBL" id="AZGF01000031">
    <property type="protein sequence ID" value="KRM10177.1"/>
    <property type="molecule type" value="Genomic_DNA"/>
</dbReference>
<keyword evidence="2" id="KW-0732">Signal</keyword>
<evidence type="ECO:0000313" key="4">
    <source>
        <dbReference type="Proteomes" id="UP000051820"/>
    </source>
</evidence>
<organism evidence="3 4">
    <name type="scientific">Paucilactobacillus suebicus DSM 5007 = KCTC 3549</name>
    <dbReference type="NCBI Taxonomy" id="1423807"/>
    <lineage>
        <taxon>Bacteria</taxon>
        <taxon>Bacillati</taxon>
        <taxon>Bacillota</taxon>
        <taxon>Bacilli</taxon>
        <taxon>Lactobacillales</taxon>
        <taxon>Lactobacillaceae</taxon>
        <taxon>Paucilactobacillus</taxon>
    </lineage>
</organism>
<feature type="compositionally biased region" description="Low complexity" evidence="1">
    <location>
        <begin position="171"/>
        <end position="189"/>
    </location>
</feature>
<evidence type="ECO:0000256" key="2">
    <source>
        <dbReference type="SAM" id="SignalP"/>
    </source>
</evidence>
<dbReference type="AlphaFoldDB" id="A0A0R1VWX0"/>
<feature type="chain" id="PRO_5038944490" description="Lipoprotein" evidence="2">
    <location>
        <begin position="28"/>
        <end position="284"/>
    </location>
</feature>
<reference evidence="3 4" key="1">
    <citation type="journal article" date="2015" name="Genome Announc.">
        <title>Expanding the biotechnology potential of lactobacilli through comparative genomics of 213 strains and associated genera.</title>
        <authorList>
            <person name="Sun Z."/>
            <person name="Harris H.M."/>
            <person name="McCann A."/>
            <person name="Guo C."/>
            <person name="Argimon S."/>
            <person name="Zhang W."/>
            <person name="Yang X."/>
            <person name="Jeffery I.B."/>
            <person name="Cooney J.C."/>
            <person name="Kagawa T.F."/>
            <person name="Liu W."/>
            <person name="Song Y."/>
            <person name="Salvetti E."/>
            <person name="Wrobel A."/>
            <person name="Rasinkangas P."/>
            <person name="Parkhill J."/>
            <person name="Rea M.C."/>
            <person name="O'Sullivan O."/>
            <person name="Ritari J."/>
            <person name="Douillard F.P."/>
            <person name="Paul Ross R."/>
            <person name="Yang R."/>
            <person name="Briner A.E."/>
            <person name="Felis G.E."/>
            <person name="de Vos W.M."/>
            <person name="Barrangou R."/>
            <person name="Klaenhammer T.R."/>
            <person name="Caufield P.W."/>
            <person name="Cui Y."/>
            <person name="Zhang H."/>
            <person name="O'Toole P.W."/>
        </authorList>
    </citation>
    <scope>NUCLEOTIDE SEQUENCE [LARGE SCALE GENOMIC DNA]</scope>
    <source>
        <strain evidence="3 4">DSM 5007</strain>
    </source>
</reference>
<feature type="region of interest" description="Disordered" evidence="1">
    <location>
        <begin position="170"/>
        <end position="196"/>
    </location>
</feature>
<evidence type="ECO:0008006" key="5">
    <source>
        <dbReference type="Google" id="ProtNLM"/>
    </source>
</evidence>
<dbReference type="Proteomes" id="UP000051820">
    <property type="component" value="Unassembled WGS sequence"/>
</dbReference>
<gene>
    <name evidence="3" type="ORF">FD16_GL001446</name>
</gene>
<proteinExistence type="predicted"/>
<keyword evidence="4" id="KW-1185">Reference proteome</keyword>
<dbReference type="PATRIC" id="fig|1423807.3.peg.1474"/>
<evidence type="ECO:0000256" key="1">
    <source>
        <dbReference type="SAM" id="MobiDB-lite"/>
    </source>
</evidence>
<name>A0A0R1VWX0_9LACO</name>
<feature type="signal peptide" evidence="2">
    <location>
        <begin position="1"/>
        <end position="27"/>
    </location>
</feature>
<dbReference type="PROSITE" id="PS51257">
    <property type="entry name" value="PROKAR_LIPOPROTEIN"/>
    <property type="match status" value="1"/>
</dbReference>
<accession>A0A0R1VWX0</accession>
<dbReference type="STRING" id="1423807.FD16_GL001446"/>